<proteinExistence type="predicted"/>
<organism evidence="1 2">
    <name type="scientific">Vallitalea longa</name>
    <dbReference type="NCBI Taxonomy" id="2936439"/>
    <lineage>
        <taxon>Bacteria</taxon>
        <taxon>Bacillati</taxon>
        <taxon>Bacillota</taxon>
        <taxon>Clostridia</taxon>
        <taxon>Lachnospirales</taxon>
        <taxon>Vallitaleaceae</taxon>
        <taxon>Vallitalea</taxon>
    </lineage>
</organism>
<keyword evidence="2" id="KW-1185">Reference proteome</keyword>
<dbReference type="AlphaFoldDB" id="A0A9W5YCN7"/>
<evidence type="ECO:0000313" key="1">
    <source>
        <dbReference type="EMBL" id="GKX30246.1"/>
    </source>
</evidence>
<evidence type="ECO:0000313" key="2">
    <source>
        <dbReference type="Proteomes" id="UP001144256"/>
    </source>
</evidence>
<accession>A0A9W5YCN7</accession>
<reference evidence="1" key="1">
    <citation type="submission" date="2022-06" db="EMBL/GenBank/DDBJ databases">
        <title>Vallitalea longa sp. nov., an anaerobic bacterium isolated from marine sediment.</title>
        <authorList>
            <person name="Hirano S."/>
            <person name="Terahara T."/>
            <person name="Mori K."/>
            <person name="Hamada M."/>
            <person name="Matsumoto R."/>
            <person name="Kobayashi T."/>
        </authorList>
    </citation>
    <scope>NUCLEOTIDE SEQUENCE</scope>
    <source>
        <strain evidence="1">SH18-1</strain>
    </source>
</reference>
<dbReference type="RefSeq" id="WP_281816257.1">
    <property type="nucleotide sequence ID" value="NZ_BRLB01000008.1"/>
</dbReference>
<protein>
    <submittedName>
        <fullName evidence="1">Uncharacterized protein</fullName>
    </submittedName>
</protein>
<comment type="caution">
    <text evidence="1">The sequence shown here is derived from an EMBL/GenBank/DDBJ whole genome shotgun (WGS) entry which is preliminary data.</text>
</comment>
<sequence>MRFSDKVKYRYLQQSYGKKNKKKQEFNITKSLDDMENYLEKLFSKYTKKNK</sequence>
<dbReference type="EMBL" id="BRLB01000008">
    <property type="protein sequence ID" value="GKX30246.1"/>
    <property type="molecule type" value="Genomic_DNA"/>
</dbReference>
<gene>
    <name evidence="1" type="ORF">SH1V18_27260</name>
</gene>
<dbReference type="Proteomes" id="UP001144256">
    <property type="component" value="Unassembled WGS sequence"/>
</dbReference>
<name>A0A9W5YCN7_9FIRM</name>